<feature type="compositionally biased region" description="Basic residues" evidence="4">
    <location>
        <begin position="29"/>
        <end position="39"/>
    </location>
</feature>
<feature type="region of interest" description="Disordered" evidence="4">
    <location>
        <begin position="1"/>
        <end position="112"/>
    </location>
</feature>
<evidence type="ECO:0000256" key="3">
    <source>
        <dbReference type="ARBA" id="ARBA00023288"/>
    </source>
</evidence>
<gene>
    <name evidence="5" type="ORF">KABA2_04S02156</name>
</gene>
<keyword evidence="2" id="KW-0564">Palmitate</keyword>
<proteinExistence type="predicted"/>
<evidence type="ECO:0000313" key="6">
    <source>
        <dbReference type="Proteomes" id="UP000644660"/>
    </source>
</evidence>
<keyword evidence="3" id="KW-0449">Lipoprotein</keyword>
<dbReference type="Proteomes" id="UP000644660">
    <property type="component" value="Unassembled WGS sequence"/>
</dbReference>
<accession>A0A8H2ZJH9</accession>
<dbReference type="RefSeq" id="XP_041406101.1">
    <property type="nucleotide sequence ID" value="XM_041550167.1"/>
</dbReference>
<dbReference type="EMBL" id="CAEFZW010000004">
    <property type="protein sequence ID" value="CAB4254257.1"/>
    <property type="molecule type" value="Genomic_DNA"/>
</dbReference>
<dbReference type="GeneID" id="64857245"/>
<dbReference type="OrthoDB" id="4036141at2759"/>
<dbReference type="InterPro" id="IPR031632">
    <property type="entry name" value="SVIP"/>
</dbReference>
<evidence type="ECO:0000256" key="2">
    <source>
        <dbReference type="ARBA" id="ARBA00023139"/>
    </source>
</evidence>
<evidence type="ECO:0000256" key="4">
    <source>
        <dbReference type="SAM" id="MobiDB-lite"/>
    </source>
</evidence>
<evidence type="ECO:0000256" key="1">
    <source>
        <dbReference type="ARBA" id="ARBA00022707"/>
    </source>
</evidence>
<protein>
    <recommendedName>
        <fullName evidence="7">YGL108C-like protein</fullName>
    </recommendedName>
</protein>
<dbReference type="Pfam" id="PF15811">
    <property type="entry name" value="SVIP"/>
    <property type="match status" value="1"/>
</dbReference>
<sequence>MGLCGSKTETVSTTTNTTSKKPQLSQRANKTKNAGKSKKIATESKAKTIGKPGVKLSDEHGTESQNISPAEAARLAAEKRQKKQNDSLTQGELGKKLAKERAKTYSSYRKDE</sequence>
<evidence type="ECO:0000313" key="5">
    <source>
        <dbReference type="EMBL" id="CAB4254257.1"/>
    </source>
</evidence>
<reference evidence="5 6" key="1">
    <citation type="submission" date="2020-05" db="EMBL/GenBank/DDBJ databases">
        <authorList>
            <person name="Casaregola S."/>
            <person name="Devillers H."/>
            <person name="Grondin C."/>
        </authorList>
    </citation>
    <scope>NUCLEOTIDE SEQUENCE [LARGE SCALE GENOMIC DNA]</scope>
    <source>
        <strain evidence="5 6">CLIB 1767</strain>
    </source>
</reference>
<keyword evidence="1" id="KW-0519">Myristate</keyword>
<organism evidence="5 6">
    <name type="scientific">Maudiozyma barnettii</name>
    <dbReference type="NCBI Taxonomy" id="61262"/>
    <lineage>
        <taxon>Eukaryota</taxon>
        <taxon>Fungi</taxon>
        <taxon>Dikarya</taxon>
        <taxon>Ascomycota</taxon>
        <taxon>Saccharomycotina</taxon>
        <taxon>Saccharomycetes</taxon>
        <taxon>Saccharomycetales</taxon>
        <taxon>Saccharomycetaceae</taxon>
        <taxon>Maudiozyma</taxon>
    </lineage>
</organism>
<comment type="caution">
    <text evidence="5">The sequence shown here is derived from an EMBL/GenBank/DDBJ whole genome shotgun (WGS) entry which is preliminary data.</text>
</comment>
<name>A0A8H2ZJH9_9SACH</name>
<evidence type="ECO:0008006" key="7">
    <source>
        <dbReference type="Google" id="ProtNLM"/>
    </source>
</evidence>
<keyword evidence="6" id="KW-1185">Reference proteome</keyword>
<feature type="compositionally biased region" description="Low complexity" evidence="4">
    <location>
        <begin position="1"/>
        <end position="21"/>
    </location>
</feature>
<dbReference type="AlphaFoldDB" id="A0A8H2ZJH9"/>
<feature type="compositionally biased region" description="Basic and acidic residues" evidence="4">
    <location>
        <begin position="76"/>
        <end position="85"/>
    </location>
</feature>
<feature type="compositionally biased region" description="Basic and acidic residues" evidence="4">
    <location>
        <begin position="93"/>
        <end position="112"/>
    </location>
</feature>